<dbReference type="OrthoDB" id="6748673at2759"/>
<dbReference type="GO" id="GO:0005886">
    <property type="term" value="C:plasma membrane"/>
    <property type="evidence" value="ECO:0007669"/>
    <property type="project" value="UniProtKB-SubCell"/>
</dbReference>
<protein>
    <recommendedName>
        <fullName evidence="8">Gustatory receptor</fullName>
    </recommendedName>
</protein>
<keyword evidence="6 8" id="KW-0675">Receptor</keyword>
<feature type="transmembrane region" description="Helical" evidence="8">
    <location>
        <begin position="69"/>
        <end position="88"/>
    </location>
</feature>
<evidence type="ECO:0000256" key="1">
    <source>
        <dbReference type="ARBA" id="ARBA00004651"/>
    </source>
</evidence>
<comment type="function">
    <text evidence="8">Gustatory receptor which mediates acceptance or avoidance behavior, depending on its substrates.</text>
</comment>
<keyword evidence="4 8" id="KW-1133">Transmembrane helix</keyword>
<keyword evidence="3 8" id="KW-0812">Transmembrane</keyword>
<feature type="transmembrane region" description="Helical" evidence="8">
    <location>
        <begin position="344"/>
        <end position="361"/>
    </location>
</feature>
<dbReference type="PANTHER" id="PTHR21143:SF133">
    <property type="entry name" value="GUSTATORY AND PHEROMONE RECEPTOR 32A-RELATED"/>
    <property type="match status" value="1"/>
</dbReference>
<proteinExistence type="inferred from homology"/>
<sequence>MDYHTHIASINVNHINVQSGKKQPKEEPPKEETSCLCHSLAPILFTCKLFGFFPISWENQRGQCVYKKSYLWLSYSGVVCTLYVVQLFSFTDLLHFDKNKQLPELLSVINDIMYLVFVAILTLLNVARFPRFVKTLNKLVPIIKEAGLGCPSALASLRKVEYGYLILFFGELFVEYGVLIWLHYSERYQTNFDYNIFLNTGIQNIPFVFYMLFFCMCSAFISILACFEKLIIHALKFTPVHPLNDIDETNNKRDFIGLIKYQVCKQDHKCFGKMLHLTQPELIEYLRSLHEDISLAMYDINSCLNPQLLFHTVVELTVLIIHWYEVIIYTSYEFASPYASTINFLNWVFVIAHSAGLFLFLKSAQELKNMVHGLTNFLLEYSTRISNPEEHQQVRIFIEKLEQHRPLTASGVFNIDLGIAGPISANILTYVLVALQFEVPKN</sequence>
<dbReference type="GO" id="GO:0030424">
    <property type="term" value="C:axon"/>
    <property type="evidence" value="ECO:0007669"/>
    <property type="project" value="TreeGrafter"/>
</dbReference>
<dbReference type="GO" id="GO:0008049">
    <property type="term" value="P:male courtship behavior"/>
    <property type="evidence" value="ECO:0007669"/>
    <property type="project" value="TreeGrafter"/>
</dbReference>
<evidence type="ECO:0000256" key="4">
    <source>
        <dbReference type="ARBA" id="ARBA00022989"/>
    </source>
</evidence>
<evidence type="ECO:0000256" key="6">
    <source>
        <dbReference type="ARBA" id="ARBA00023170"/>
    </source>
</evidence>
<accession>A0A8K0DIX0</accession>
<feature type="transmembrane region" description="Helical" evidence="8">
    <location>
        <begin position="162"/>
        <end position="184"/>
    </location>
</feature>
<keyword evidence="2 8" id="KW-1003">Cell membrane</keyword>
<dbReference type="InterPro" id="IPR013604">
    <property type="entry name" value="7TM_chemorcpt"/>
</dbReference>
<feature type="transmembrane region" description="Helical" evidence="8">
    <location>
        <begin position="108"/>
        <end position="127"/>
    </location>
</feature>
<evidence type="ECO:0000256" key="8">
    <source>
        <dbReference type="RuleBase" id="RU363108"/>
    </source>
</evidence>
<comment type="subcellular location">
    <subcellularLocation>
        <location evidence="1 8">Cell membrane</location>
        <topology evidence="1 8">Multi-pass membrane protein</topology>
    </subcellularLocation>
</comment>
<evidence type="ECO:0000313" key="9">
    <source>
        <dbReference type="EMBL" id="KAF2904087.1"/>
    </source>
</evidence>
<gene>
    <name evidence="9" type="ORF">ILUMI_02090</name>
</gene>
<dbReference type="PANTHER" id="PTHR21143">
    <property type="entry name" value="INVERTEBRATE GUSTATORY RECEPTOR"/>
    <property type="match status" value="1"/>
</dbReference>
<evidence type="ECO:0000256" key="3">
    <source>
        <dbReference type="ARBA" id="ARBA00022692"/>
    </source>
</evidence>
<evidence type="ECO:0000256" key="7">
    <source>
        <dbReference type="ARBA" id="ARBA00023224"/>
    </source>
</evidence>
<keyword evidence="7 8" id="KW-0807">Transducer</keyword>
<comment type="similarity">
    <text evidence="8">Belongs to the insect chemoreceptor superfamily. Gustatory receptor (GR) family.</text>
</comment>
<evidence type="ECO:0000256" key="5">
    <source>
        <dbReference type="ARBA" id="ARBA00023136"/>
    </source>
</evidence>
<dbReference type="EMBL" id="VTPC01000865">
    <property type="protein sequence ID" value="KAF2904087.1"/>
    <property type="molecule type" value="Genomic_DNA"/>
</dbReference>
<evidence type="ECO:0000313" key="10">
    <source>
        <dbReference type="Proteomes" id="UP000801492"/>
    </source>
</evidence>
<reference evidence="9" key="1">
    <citation type="submission" date="2019-08" db="EMBL/GenBank/DDBJ databases">
        <title>The genome of the North American firefly Photinus pyralis.</title>
        <authorList>
            <consortium name="Photinus pyralis genome working group"/>
            <person name="Fallon T.R."/>
            <person name="Sander Lower S.E."/>
            <person name="Weng J.-K."/>
        </authorList>
    </citation>
    <scope>NUCLEOTIDE SEQUENCE</scope>
    <source>
        <strain evidence="9">TRF0915ILg1</strain>
        <tissue evidence="9">Whole body</tissue>
    </source>
</reference>
<feature type="transmembrane region" description="Helical" evidence="8">
    <location>
        <begin position="308"/>
        <end position="332"/>
    </location>
</feature>
<keyword evidence="5 8" id="KW-0472">Membrane</keyword>
<dbReference type="GO" id="GO:0007165">
    <property type="term" value="P:signal transduction"/>
    <property type="evidence" value="ECO:0007669"/>
    <property type="project" value="UniProtKB-KW"/>
</dbReference>
<organism evidence="9 10">
    <name type="scientific">Ignelater luminosus</name>
    <name type="common">Cucubano</name>
    <name type="synonym">Pyrophorus luminosus</name>
    <dbReference type="NCBI Taxonomy" id="2038154"/>
    <lineage>
        <taxon>Eukaryota</taxon>
        <taxon>Metazoa</taxon>
        <taxon>Ecdysozoa</taxon>
        <taxon>Arthropoda</taxon>
        <taxon>Hexapoda</taxon>
        <taxon>Insecta</taxon>
        <taxon>Pterygota</taxon>
        <taxon>Neoptera</taxon>
        <taxon>Endopterygota</taxon>
        <taxon>Coleoptera</taxon>
        <taxon>Polyphaga</taxon>
        <taxon>Elateriformia</taxon>
        <taxon>Elateroidea</taxon>
        <taxon>Elateridae</taxon>
        <taxon>Agrypninae</taxon>
        <taxon>Pyrophorini</taxon>
        <taxon>Ignelater</taxon>
    </lineage>
</organism>
<keyword evidence="10" id="KW-1185">Reference proteome</keyword>
<dbReference type="GO" id="GO:0007635">
    <property type="term" value="P:chemosensory behavior"/>
    <property type="evidence" value="ECO:0007669"/>
    <property type="project" value="TreeGrafter"/>
</dbReference>
<feature type="transmembrane region" description="Helical" evidence="8">
    <location>
        <begin position="204"/>
        <end position="227"/>
    </location>
</feature>
<name>A0A8K0DIX0_IGNLU</name>
<comment type="caution">
    <text evidence="8">Lacks conserved residue(s) required for the propagation of feature annotation.</text>
</comment>
<comment type="caution">
    <text evidence="9">The sequence shown here is derived from an EMBL/GenBank/DDBJ whole genome shotgun (WGS) entry which is preliminary data.</text>
</comment>
<dbReference type="GO" id="GO:0043025">
    <property type="term" value="C:neuronal cell body"/>
    <property type="evidence" value="ECO:0007669"/>
    <property type="project" value="TreeGrafter"/>
</dbReference>
<dbReference type="GO" id="GO:0030425">
    <property type="term" value="C:dendrite"/>
    <property type="evidence" value="ECO:0007669"/>
    <property type="project" value="TreeGrafter"/>
</dbReference>
<dbReference type="GO" id="GO:0050909">
    <property type="term" value="P:sensory perception of taste"/>
    <property type="evidence" value="ECO:0007669"/>
    <property type="project" value="InterPro"/>
</dbReference>
<evidence type="ECO:0000256" key="2">
    <source>
        <dbReference type="ARBA" id="ARBA00022475"/>
    </source>
</evidence>
<dbReference type="Pfam" id="PF08395">
    <property type="entry name" value="7tm_7"/>
    <property type="match status" value="1"/>
</dbReference>
<dbReference type="AlphaFoldDB" id="A0A8K0DIX0"/>
<dbReference type="Proteomes" id="UP000801492">
    <property type="component" value="Unassembled WGS sequence"/>
</dbReference>